<proteinExistence type="predicted"/>
<evidence type="ECO:0000313" key="2">
    <source>
        <dbReference type="Proteomes" id="UP001218218"/>
    </source>
</evidence>
<name>A0AAD6ZTB8_9AGAR</name>
<accession>A0AAD6ZTB8</accession>
<keyword evidence="2" id="KW-1185">Reference proteome</keyword>
<comment type="caution">
    <text evidence="1">The sequence shown here is derived from an EMBL/GenBank/DDBJ whole genome shotgun (WGS) entry which is preliminary data.</text>
</comment>
<gene>
    <name evidence="1" type="ORF">DFH08DRAFT_812938</name>
</gene>
<sequence length="138" mass="15948">MAQIIEYSNRPLMADISCQILEPMYQLFLVIHVDTNWNLETKSAEEHWFLREKMQVLAPHVAWLLSVMRADQLYGFSRDEVQIRRVILRGKMASLYQYSERLWQQAADCSASEEDALAQGVAQMVAMPESEDILGQDP</sequence>
<reference evidence="1" key="1">
    <citation type="submission" date="2023-03" db="EMBL/GenBank/DDBJ databases">
        <title>Massive genome expansion in bonnet fungi (Mycena s.s.) driven by repeated elements and novel gene families across ecological guilds.</title>
        <authorList>
            <consortium name="Lawrence Berkeley National Laboratory"/>
            <person name="Harder C.B."/>
            <person name="Miyauchi S."/>
            <person name="Viragh M."/>
            <person name="Kuo A."/>
            <person name="Thoen E."/>
            <person name="Andreopoulos B."/>
            <person name="Lu D."/>
            <person name="Skrede I."/>
            <person name="Drula E."/>
            <person name="Henrissat B."/>
            <person name="Morin E."/>
            <person name="Kohler A."/>
            <person name="Barry K."/>
            <person name="LaButti K."/>
            <person name="Morin E."/>
            <person name="Salamov A."/>
            <person name="Lipzen A."/>
            <person name="Mereny Z."/>
            <person name="Hegedus B."/>
            <person name="Baldrian P."/>
            <person name="Stursova M."/>
            <person name="Weitz H."/>
            <person name="Taylor A."/>
            <person name="Grigoriev I.V."/>
            <person name="Nagy L.G."/>
            <person name="Martin F."/>
            <person name="Kauserud H."/>
        </authorList>
    </citation>
    <scope>NUCLEOTIDE SEQUENCE</scope>
    <source>
        <strain evidence="1">CBHHK002</strain>
    </source>
</reference>
<protein>
    <submittedName>
        <fullName evidence="1">Uncharacterized protein</fullName>
    </submittedName>
</protein>
<organism evidence="1 2">
    <name type="scientific">Mycena albidolilacea</name>
    <dbReference type="NCBI Taxonomy" id="1033008"/>
    <lineage>
        <taxon>Eukaryota</taxon>
        <taxon>Fungi</taxon>
        <taxon>Dikarya</taxon>
        <taxon>Basidiomycota</taxon>
        <taxon>Agaricomycotina</taxon>
        <taxon>Agaricomycetes</taxon>
        <taxon>Agaricomycetidae</taxon>
        <taxon>Agaricales</taxon>
        <taxon>Marasmiineae</taxon>
        <taxon>Mycenaceae</taxon>
        <taxon>Mycena</taxon>
    </lineage>
</organism>
<dbReference type="EMBL" id="JARIHO010000029">
    <property type="protein sequence ID" value="KAJ7337615.1"/>
    <property type="molecule type" value="Genomic_DNA"/>
</dbReference>
<dbReference type="Proteomes" id="UP001218218">
    <property type="component" value="Unassembled WGS sequence"/>
</dbReference>
<dbReference type="AlphaFoldDB" id="A0AAD6ZTB8"/>
<evidence type="ECO:0000313" key="1">
    <source>
        <dbReference type="EMBL" id="KAJ7337615.1"/>
    </source>
</evidence>